<evidence type="ECO:0000256" key="5">
    <source>
        <dbReference type="ARBA" id="ARBA00022801"/>
    </source>
</evidence>
<dbReference type="Gene3D" id="3.40.800.20">
    <property type="entry name" value="Histone deacetylase domain"/>
    <property type="match status" value="1"/>
</dbReference>
<dbReference type="GO" id="GO:0005737">
    <property type="term" value="C:cytoplasm"/>
    <property type="evidence" value="ECO:0007669"/>
    <property type="project" value="TreeGrafter"/>
</dbReference>
<evidence type="ECO:0000256" key="1">
    <source>
        <dbReference type="ARBA" id="ARBA00004123"/>
    </source>
</evidence>
<dbReference type="EMBL" id="QXFT01000238">
    <property type="protein sequence ID" value="KAE9349892.1"/>
    <property type="molecule type" value="Genomic_DNA"/>
</dbReference>
<comment type="subcellular location">
    <subcellularLocation>
        <location evidence="1">Nucleus</location>
    </subcellularLocation>
</comment>
<dbReference type="EMBL" id="QXFV01000304">
    <property type="protein sequence ID" value="KAE9041786.1"/>
    <property type="molecule type" value="Genomic_DNA"/>
</dbReference>
<keyword evidence="8" id="KW-0804">Transcription</keyword>
<feature type="chain" id="PRO_5033873473" description="histone deacetylase" evidence="10">
    <location>
        <begin position="21"/>
        <end position="420"/>
    </location>
</feature>
<proteinExistence type="inferred from homology"/>
<accession>A0A6A4FRT6</accession>
<evidence type="ECO:0000313" key="13">
    <source>
        <dbReference type="EMBL" id="KAE9349892.1"/>
    </source>
</evidence>
<name>A0A6A4FRT6_9STRA</name>
<keyword evidence="7" id="KW-0805">Transcription regulation</keyword>
<dbReference type="InterPro" id="IPR023801">
    <property type="entry name" value="His_deacetylse_dom"/>
</dbReference>
<dbReference type="SUPFAM" id="SSF52768">
    <property type="entry name" value="Arginase/deacetylase"/>
    <property type="match status" value="1"/>
</dbReference>
<dbReference type="Proteomes" id="UP000434957">
    <property type="component" value="Unassembled WGS sequence"/>
</dbReference>
<dbReference type="Pfam" id="PF00850">
    <property type="entry name" value="Hist_deacetyl"/>
    <property type="match status" value="1"/>
</dbReference>
<evidence type="ECO:0000259" key="11">
    <source>
        <dbReference type="Pfam" id="PF00850"/>
    </source>
</evidence>
<keyword evidence="15" id="KW-1185">Reference proteome</keyword>
<evidence type="ECO:0000256" key="3">
    <source>
        <dbReference type="ARBA" id="ARBA00012111"/>
    </source>
</evidence>
<keyword evidence="9" id="KW-0539">Nucleus</keyword>
<dbReference type="GO" id="GO:0141221">
    <property type="term" value="F:histone deacetylase activity, hydrolytic mechanism"/>
    <property type="evidence" value="ECO:0007669"/>
    <property type="project" value="UniProtKB-EC"/>
</dbReference>
<evidence type="ECO:0000256" key="4">
    <source>
        <dbReference type="ARBA" id="ARBA00022491"/>
    </source>
</evidence>
<dbReference type="PANTHER" id="PTHR10625">
    <property type="entry name" value="HISTONE DEACETYLASE HDAC1-RELATED"/>
    <property type="match status" value="1"/>
</dbReference>
<evidence type="ECO:0000256" key="6">
    <source>
        <dbReference type="ARBA" id="ARBA00022853"/>
    </source>
</evidence>
<dbReference type="PRINTS" id="PR01270">
    <property type="entry name" value="HDASUPER"/>
</dbReference>
<dbReference type="InterPro" id="IPR023696">
    <property type="entry name" value="Ureohydrolase_dom_sf"/>
</dbReference>
<comment type="similarity">
    <text evidence="2">Belongs to the histone deacetylase family. HD type 2 subfamily.</text>
</comment>
<keyword evidence="6" id="KW-0156">Chromatin regulator</keyword>
<protein>
    <recommendedName>
        <fullName evidence="3">histone deacetylase</fullName>
        <ecNumber evidence="3">3.5.1.98</ecNumber>
    </recommendedName>
</protein>
<feature type="signal peptide" evidence="10">
    <location>
        <begin position="1"/>
        <end position="20"/>
    </location>
</feature>
<feature type="domain" description="Histone deacetylase" evidence="11">
    <location>
        <begin position="60"/>
        <end position="396"/>
    </location>
</feature>
<keyword evidence="5" id="KW-0378">Hydrolase</keyword>
<dbReference type="CDD" id="cd11599">
    <property type="entry name" value="HDAC_classII_2"/>
    <property type="match status" value="1"/>
</dbReference>
<organism evidence="13 15">
    <name type="scientific">Phytophthora rubi</name>
    <dbReference type="NCBI Taxonomy" id="129364"/>
    <lineage>
        <taxon>Eukaryota</taxon>
        <taxon>Sar</taxon>
        <taxon>Stramenopiles</taxon>
        <taxon>Oomycota</taxon>
        <taxon>Peronosporomycetes</taxon>
        <taxon>Peronosporales</taxon>
        <taxon>Peronosporaceae</taxon>
        <taxon>Phytophthora</taxon>
    </lineage>
</organism>
<dbReference type="GO" id="GO:0000118">
    <property type="term" value="C:histone deacetylase complex"/>
    <property type="evidence" value="ECO:0007669"/>
    <property type="project" value="TreeGrafter"/>
</dbReference>
<dbReference type="InterPro" id="IPR037138">
    <property type="entry name" value="His_deacetylse_dom_sf"/>
</dbReference>
<sequence length="420" mass="46381">MRSPPLRLLLLSGLLPPRDCESLLLVCHSWSAIAAAMVHGRRSLLLSSDVCLLHRVPGRPERPERLQTVLRRLGDRFPRLETETSLPAASDEQLQRVHGDVYVDMVSRMSSKVERSMTALDALRRCELESGDGEAYAAFVVPSPRASRIPTIAGKKEYYQQYEYVELGDDMTLMRHTLAAARVAAGGACLAVDRVLSENNGFRNAFCAVRPPGHHAERCRAMGFCVFNNVAVAAMHALERHGLTRVAIIDVDVHHGNGTQDMADKEPRLLYVSMHQAAPCFPSSGFASEKGKHGNVLNVPLRARCTAQKYREQFEATVVPRVGEFCPQLIIISMGFDGSSRDPLADFRLEASDFYWITKKLCNLAWECCDGKIVSVMEGGYHLGALADGAEQHMLALIHGSCRPDGLIPIEVPLSERLPN</sequence>
<comment type="caution">
    <text evidence="13">The sequence shown here is derived from an EMBL/GenBank/DDBJ whole genome shotgun (WGS) entry which is preliminary data.</text>
</comment>
<keyword evidence="10" id="KW-0732">Signal</keyword>
<dbReference type="EC" id="3.5.1.98" evidence="3"/>
<dbReference type="InterPro" id="IPR000286">
    <property type="entry name" value="HDACs"/>
</dbReference>
<evidence type="ECO:0000256" key="2">
    <source>
        <dbReference type="ARBA" id="ARBA00007738"/>
    </source>
</evidence>
<dbReference type="AlphaFoldDB" id="A0A6A4FRT6"/>
<reference evidence="13 15" key="1">
    <citation type="submission" date="2018-08" db="EMBL/GenBank/DDBJ databases">
        <title>Genomic investigation of the strawberry pathogen Phytophthora fragariae indicates pathogenicity is determined by transcriptional variation in three key races.</title>
        <authorList>
            <person name="Adams T.M."/>
            <person name="Armitage A.D."/>
            <person name="Sobczyk M.K."/>
            <person name="Bates H.J."/>
            <person name="Dunwell J.M."/>
            <person name="Nellist C.F."/>
            <person name="Harrison R.J."/>
        </authorList>
    </citation>
    <scope>NUCLEOTIDE SEQUENCE [LARGE SCALE GENOMIC DNA]</scope>
    <source>
        <strain evidence="12 14">SCRP249</strain>
        <strain evidence="13 15">SCRP333</strain>
    </source>
</reference>
<evidence type="ECO:0000313" key="15">
    <source>
        <dbReference type="Proteomes" id="UP000434957"/>
    </source>
</evidence>
<evidence type="ECO:0000256" key="10">
    <source>
        <dbReference type="SAM" id="SignalP"/>
    </source>
</evidence>
<dbReference type="PANTHER" id="PTHR10625:SF5">
    <property type="entry name" value="HISTONE DEACETYLASE"/>
    <property type="match status" value="1"/>
</dbReference>
<evidence type="ECO:0000313" key="12">
    <source>
        <dbReference type="EMBL" id="KAE9041786.1"/>
    </source>
</evidence>
<dbReference type="Proteomes" id="UP000429607">
    <property type="component" value="Unassembled WGS sequence"/>
</dbReference>
<evidence type="ECO:0000256" key="8">
    <source>
        <dbReference type="ARBA" id="ARBA00023163"/>
    </source>
</evidence>
<evidence type="ECO:0000256" key="7">
    <source>
        <dbReference type="ARBA" id="ARBA00023015"/>
    </source>
</evidence>
<evidence type="ECO:0000256" key="9">
    <source>
        <dbReference type="ARBA" id="ARBA00023242"/>
    </source>
</evidence>
<keyword evidence="4" id="KW-0678">Repressor</keyword>
<dbReference type="GO" id="GO:0040029">
    <property type="term" value="P:epigenetic regulation of gene expression"/>
    <property type="evidence" value="ECO:0007669"/>
    <property type="project" value="TreeGrafter"/>
</dbReference>
<evidence type="ECO:0000313" key="14">
    <source>
        <dbReference type="Proteomes" id="UP000429607"/>
    </source>
</evidence>
<gene>
    <name evidence="12" type="ORF">PR001_g6472</name>
    <name evidence="13" type="ORF">PR003_g5639</name>
</gene>